<feature type="domain" description="TF-B3" evidence="11">
    <location>
        <begin position="158"/>
        <end position="260"/>
    </location>
</feature>
<evidence type="ECO:0000256" key="4">
    <source>
        <dbReference type="ARBA" id="ARBA00023015"/>
    </source>
</evidence>
<proteinExistence type="inferred from homology"/>
<dbReference type="SUPFAM" id="SSF101936">
    <property type="entry name" value="DNA-binding pseudobarrel domain"/>
    <property type="match status" value="1"/>
</dbReference>
<dbReference type="InterPro" id="IPR044835">
    <property type="entry name" value="ARF_plant"/>
</dbReference>
<dbReference type="PaxDb" id="65489-OBART05G22670.1"/>
<keyword evidence="7 9" id="KW-0539">Nucleus</keyword>
<keyword evidence="5 9" id="KW-0238">DNA-binding</keyword>
<dbReference type="Gene3D" id="2.30.30.1040">
    <property type="match status" value="1"/>
</dbReference>
<evidence type="ECO:0000259" key="11">
    <source>
        <dbReference type="PROSITE" id="PS50863"/>
    </source>
</evidence>
<dbReference type="PANTHER" id="PTHR31384">
    <property type="entry name" value="AUXIN RESPONSE FACTOR 4-RELATED"/>
    <property type="match status" value="1"/>
</dbReference>
<dbReference type="Proteomes" id="UP000026960">
    <property type="component" value="Chromosome 5"/>
</dbReference>
<keyword evidence="6 9" id="KW-0804">Transcription</keyword>
<comment type="subcellular location">
    <subcellularLocation>
        <location evidence="2 9">Nucleus</location>
    </subcellularLocation>
</comment>
<evidence type="ECO:0000256" key="2">
    <source>
        <dbReference type="ARBA" id="ARBA00004123"/>
    </source>
</evidence>
<organism evidence="12">
    <name type="scientific">Oryza barthii</name>
    <dbReference type="NCBI Taxonomy" id="65489"/>
    <lineage>
        <taxon>Eukaryota</taxon>
        <taxon>Viridiplantae</taxon>
        <taxon>Streptophyta</taxon>
        <taxon>Embryophyta</taxon>
        <taxon>Tracheophyta</taxon>
        <taxon>Spermatophyta</taxon>
        <taxon>Magnoliopsida</taxon>
        <taxon>Liliopsida</taxon>
        <taxon>Poales</taxon>
        <taxon>Poaceae</taxon>
        <taxon>BOP clade</taxon>
        <taxon>Oryzoideae</taxon>
        <taxon>Oryzeae</taxon>
        <taxon>Oryzinae</taxon>
        <taxon>Oryza</taxon>
    </lineage>
</organism>
<dbReference type="PROSITE" id="PS50863">
    <property type="entry name" value="B3"/>
    <property type="match status" value="1"/>
</dbReference>
<dbReference type="FunFam" id="2.30.30.1040:FF:000001">
    <property type="entry name" value="Auxin response factor"/>
    <property type="match status" value="1"/>
</dbReference>
<dbReference type="Pfam" id="PF06507">
    <property type="entry name" value="ARF_AD"/>
    <property type="match status" value="1"/>
</dbReference>
<evidence type="ECO:0000256" key="8">
    <source>
        <dbReference type="ARBA" id="ARBA00023294"/>
    </source>
</evidence>
<dbReference type="SMART" id="SM01019">
    <property type="entry name" value="B3"/>
    <property type="match status" value="1"/>
</dbReference>
<dbReference type="GO" id="GO:0006355">
    <property type="term" value="P:regulation of DNA-templated transcription"/>
    <property type="evidence" value="ECO:0007669"/>
    <property type="project" value="InterPro"/>
</dbReference>
<dbReference type="InterPro" id="IPR003340">
    <property type="entry name" value="B3_DNA-bd"/>
</dbReference>
<dbReference type="InterPro" id="IPR015300">
    <property type="entry name" value="DNA-bd_pseudobarrel_sf"/>
</dbReference>
<dbReference type="HOGENOM" id="CLU_002626_2_2_1"/>
<evidence type="ECO:0000256" key="3">
    <source>
        <dbReference type="ARBA" id="ARBA00007853"/>
    </source>
</evidence>
<evidence type="ECO:0000256" key="6">
    <source>
        <dbReference type="ARBA" id="ARBA00023163"/>
    </source>
</evidence>
<evidence type="ECO:0000256" key="5">
    <source>
        <dbReference type="ARBA" id="ARBA00023125"/>
    </source>
</evidence>
<dbReference type="Gramene" id="OBART05G22670.1">
    <property type="protein sequence ID" value="OBART05G22670.1"/>
    <property type="gene ID" value="OBART05G22670"/>
</dbReference>
<keyword evidence="4 9" id="KW-0805">Transcription regulation</keyword>
<dbReference type="GO" id="GO:0005634">
    <property type="term" value="C:nucleus"/>
    <property type="evidence" value="ECO:0007669"/>
    <property type="project" value="UniProtKB-SubCell"/>
</dbReference>
<evidence type="ECO:0000313" key="12">
    <source>
        <dbReference type="EnsemblPlants" id="OBART05G22670.1"/>
    </source>
</evidence>
<protein>
    <recommendedName>
        <fullName evidence="9">Auxin response factor</fullName>
    </recommendedName>
</protein>
<accession>A0A0D3G9R7</accession>
<dbReference type="eggNOG" id="ENOG502QQSY">
    <property type="taxonomic scope" value="Eukaryota"/>
</dbReference>
<reference evidence="12" key="2">
    <citation type="submission" date="2015-03" db="UniProtKB">
        <authorList>
            <consortium name="EnsemblPlants"/>
        </authorList>
    </citation>
    <scope>IDENTIFICATION</scope>
</reference>
<dbReference type="GO" id="GO:0003677">
    <property type="term" value="F:DNA binding"/>
    <property type="evidence" value="ECO:0007669"/>
    <property type="project" value="UniProtKB-KW"/>
</dbReference>
<dbReference type="Pfam" id="PF02362">
    <property type="entry name" value="B3"/>
    <property type="match status" value="1"/>
</dbReference>
<keyword evidence="8 9" id="KW-0927">Auxin signaling pathway</keyword>
<evidence type="ECO:0000256" key="10">
    <source>
        <dbReference type="SAM" id="MobiDB-lite"/>
    </source>
</evidence>
<dbReference type="FunFam" id="2.40.330.10:FF:000001">
    <property type="entry name" value="Auxin response factor"/>
    <property type="match status" value="1"/>
</dbReference>
<comment type="subunit">
    <text evidence="9">Homodimers and heterodimers.</text>
</comment>
<dbReference type="EnsemblPlants" id="OBART05G22670.1">
    <property type="protein sequence ID" value="OBART05G22670.1"/>
    <property type="gene ID" value="OBART05G22670"/>
</dbReference>
<dbReference type="GO" id="GO:0009734">
    <property type="term" value="P:auxin-activated signaling pathway"/>
    <property type="evidence" value="ECO:0007669"/>
    <property type="project" value="UniProtKB-KW"/>
</dbReference>
<comment type="similarity">
    <text evidence="3 9">Belongs to the ARF family.</text>
</comment>
<dbReference type="AlphaFoldDB" id="A0A0D3G9R7"/>
<dbReference type="PANTHER" id="PTHR31384:SF23">
    <property type="entry name" value="AUXIN RESPONSE FACTOR 14"/>
    <property type="match status" value="1"/>
</dbReference>
<dbReference type="CDD" id="cd10017">
    <property type="entry name" value="B3_DNA"/>
    <property type="match status" value="1"/>
</dbReference>
<sequence length="712" mass="77325">MRGARACPSSSLCGNSGYQKRQKPRQGKAPGPATPRWWSPEPPLLLPPPLVASALARLRLGGKVAFIDAAAAPLLLLTRSSSASLAALHRNQGQFGARRGGGRRRWADAATDEVYARLALVAEGEMLQRNFREGGGEDGAGEMEGCDAEKKPRMPHMFCKTLTASDTSTHGGFSVPRRAAEDCFPPLDYKTVRPSQELIAVDLHGTQWKFRHIYRGQPRRHLLTTGWSSFVNRKKLVSGDAVLFLRGDDGQLRLGVRRAVQLRNEALFEPVNSSDSKLRILSSVASSLENKSVFHICFNPRSGASEFIVPYWRLLKSLNHPFSIGMRFRVCYESEDANERSAGLISGISEVDPIRWPGSRWKCLLVRWDDSTDSSHQNRVSPWEIERVGGSVSVTHSLSSGSKRTKLHFPQGSLDTPFLNGNGHPDSMGTENFHRVLQGQEFRGSRSHGVVCSESPGVPNFQSPDNRRFSADMRGYMMPASGPPQRNTEFTYQPIGFSESLGFPEVLQGQEMSQVVPLFRGATFGARTQNDRVVSANSVHRSAAQSGLLASTLGHPISQFTLSSSKVSSPSSVLMFNQATAPNHETVGGTNNKGMHVSQFASQEMLSETVTWPGTQRQTPSEITSNQFALARIPAPPSGAESGLPKRDAGRSSCRLFGFSLTGNMLGEDGEGLDDGAIEAGCENPPVLELFGHSHSTPGALHALCAAAPLGM</sequence>
<dbReference type="STRING" id="65489.A0A0D3G9R7"/>
<evidence type="ECO:0000256" key="9">
    <source>
        <dbReference type="RuleBase" id="RU004561"/>
    </source>
</evidence>
<evidence type="ECO:0000256" key="1">
    <source>
        <dbReference type="ARBA" id="ARBA00003182"/>
    </source>
</evidence>
<evidence type="ECO:0000313" key="13">
    <source>
        <dbReference type="Proteomes" id="UP000026960"/>
    </source>
</evidence>
<name>A0A0D3G9R7_9ORYZ</name>
<dbReference type="InterPro" id="IPR010525">
    <property type="entry name" value="ARF_dom"/>
</dbReference>
<keyword evidence="13" id="KW-1185">Reference proteome</keyword>
<reference evidence="12" key="1">
    <citation type="journal article" date="2009" name="Rice">
        <title>De Novo Next Generation Sequencing of Plant Genomes.</title>
        <authorList>
            <person name="Rounsley S."/>
            <person name="Marri P.R."/>
            <person name="Yu Y."/>
            <person name="He R."/>
            <person name="Sisneros N."/>
            <person name="Goicoechea J.L."/>
            <person name="Lee S.J."/>
            <person name="Angelova A."/>
            <person name="Kudrna D."/>
            <person name="Luo M."/>
            <person name="Affourtit J."/>
            <person name="Desany B."/>
            <person name="Knight J."/>
            <person name="Niazi F."/>
            <person name="Egholm M."/>
            <person name="Wing R.A."/>
        </authorList>
    </citation>
    <scope>NUCLEOTIDE SEQUENCE [LARGE SCALE GENOMIC DNA]</scope>
    <source>
        <strain evidence="12">cv. IRGC 105608</strain>
    </source>
</reference>
<evidence type="ECO:0000256" key="7">
    <source>
        <dbReference type="ARBA" id="ARBA00023242"/>
    </source>
</evidence>
<comment type="function">
    <text evidence="1 9">Auxin response factors (ARFs) are transcriptional factors that bind specifically to the DNA sequence 5'-TGTCTC-3' found in the auxin-responsive promoter elements (AuxREs).</text>
</comment>
<dbReference type="Gene3D" id="2.40.330.10">
    <property type="entry name" value="DNA-binding pseudobarrel domain"/>
    <property type="match status" value="1"/>
</dbReference>
<feature type="region of interest" description="Disordered" evidence="10">
    <location>
        <begin position="1"/>
        <end position="40"/>
    </location>
</feature>
<feature type="compositionally biased region" description="Polar residues" evidence="10">
    <location>
        <begin position="8"/>
        <end position="19"/>
    </location>
</feature>